<accession>A0A482VXF9</accession>
<dbReference type="EMBL" id="QDEB01052387">
    <property type="protein sequence ID" value="RZC37480.1"/>
    <property type="molecule type" value="Genomic_DNA"/>
</dbReference>
<dbReference type="SUPFAM" id="SSF52087">
    <property type="entry name" value="CRAL/TRIO domain"/>
    <property type="match status" value="1"/>
</dbReference>
<reference evidence="2 3" key="1">
    <citation type="submission" date="2017-03" db="EMBL/GenBank/DDBJ databases">
        <title>Genome of the blue death feigning beetle - Asbolus verrucosus.</title>
        <authorList>
            <person name="Rider S.D."/>
        </authorList>
    </citation>
    <scope>NUCLEOTIDE SEQUENCE [LARGE SCALE GENOMIC DNA]</scope>
    <source>
        <strain evidence="2">Butters</strain>
        <tissue evidence="2">Head and leg muscle</tissue>
    </source>
</reference>
<evidence type="ECO:0000313" key="3">
    <source>
        <dbReference type="Proteomes" id="UP000292052"/>
    </source>
</evidence>
<comment type="caution">
    <text evidence="2">The sequence shown here is derived from an EMBL/GenBank/DDBJ whole genome shotgun (WGS) entry which is preliminary data.</text>
</comment>
<keyword evidence="3" id="KW-1185">Reference proteome</keyword>
<dbReference type="AlphaFoldDB" id="A0A482VXF9"/>
<dbReference type="Gene3D" id="3.40.525.10">
    <property type="entry name" value="CRAL-TRIO lipid binding domain"/>
    <property type="match status" value="1"/>
</dbReference>
<feature type="non-terminal residue" evidence="2">
    <location>
        <position position="1"/>
    </location>
</feature>
<dbReference type="InterPro" id="IPR001251">
    <property type="entry name" value="CRAL-TRIO_dom"/>
</dbReference>
<proteinExistence type="predicted"/>
<dbReference type="Proteomes" id="UP000292052">
    <property type="component" value="Unassembled WGS sequence"/>
</dbReference>
<dbReference type="PROSITE" id="PS50191">
    <property type="entry name" value="CRAL_TRIO"/>
    <property type="match status" value="1"/>
</dbReference>
<gene>
    <name evidence="2" type="ORF">BDFB_004801</name>
</gene>
<sequence>VERTKQKIDNYYKLRGENRELMKDFQNIVPSKETFIFLPMPKLTPDLERINIMKLMNSDPNRFSIYDAVKCNLAIEELALQYDYAVGDRFVVDYADFSLQHLTKFNPVVLAKNITLFEEAYSSRILSVEFINLPSFVSKILALFKIVMRPKIYARLKIHDNLESLHKVMPKECLPSEYGGTLKKLDEVVANHHDFLLQSHENVSQEHLRVGETEENGAFGVDGTFKQLAID</sequence>
<name>A0A482VXF9_ASBVE</name>
<dbReference type="Gene3D" id="1.20.5.1200">
    <property type="entry name" value="Alpha-tocopherol transfer"/>
    <property type="match status" value="1"/>
</dbReference>
<dbReference type="CDD" id="cd00170">
    <property type="entry name" value="SEC14"/>
    <property type="match status" value="1"/>
</dbReference>
<dbReference type="OrthoDB" id="6682367at2759"/>
<dbReference type="InterPro" id="IPR036865">
    <property type="entry name" value="CRAL-TRIO_dom_sf"/>
</dbReference>
<dbReference type="PANTHER" id="PTHR10174">
    <property type="entry name" value="ALPHA-TOCOPHEROL TRANSFER PROTEIN-RELATED"/>
    <property type="match status" value="1"/>
</dbReference>
<feature type="domain" description="CRAL-TRIO" evidence="1">
    <location>
        <begin position="91"/>
        <end position="186"/>
    </location>
</feature>
<dbReference type="PANTHER" id="PTHR10174:SF222">
    <property type="entry name" value="GH10083P-RELATED"/>
    <property type="match status" value="1"/>
</dbReference>
<evidence type="ECO:0000313" key="2">
    <source>
        <dbReference type="EMBL" id="RZC37480.1"/>
    </source>
</evidence>
<dbReference type="Pfam" id="PF00650">
    <property type="entry name" value="CRAL_TRIO"/>
    <property type="match status" value="1"/>
</dbReference>
<dbReference type="GO" id="GO:0016020">
    <property type="term" value="C:membrane"/>
    <property type="evidence" value="ECO:0007669"/>
    <property type="project" value="TreeGrafter"/>
</dbReference>
<protein>
    <submittedName>
        <fullName evidence="2">CRAL TRIO domain containing protein</fullName>
    </submittedName>
</protein>
<organism evidence="2 3">
    <name type="scientific">Asbolus verrucosus</name>
    <name type="common">Desert ironclad beetle</name>
    <dbReference type="NCBI Taxonomy" id="1661398"/>
    <lineage>
        <taxon>Eukaryota</taxon>
        <taxon>Metazoa</taxon>
        <taxon>Ecdysozoa</taxon>
        <taxon>Arthropoda</taxon>
        <taxon>Hexapoda</taxon>
        <taxon>Insecta</taxon>
        <taxon>Pterygota</taxon>
        <taxon>Neoptera</taxon>
        <taxon>Endopterygota</taxon>
        <taxon>Coleoptera</taxon>
        <taxon>Polyphaga</taxon>
        <taxon>Cucujiformia</taxon>
        <taxon>Tenebrionidae</taxon>
        <taxon>Pimeliinae</taxon>
        <taxon>Asbolus</taxon>
    </lineage>
</organism>
<dbReference type="SMART" id="SM00516">
    <property type="entry name" value="SEC14"/>
    <property type="match status" value="1"/>
</dbReference>
<evidence type="ECO:0000259" key="1">
    <source>
        <dbReference type="PROSITE" id="PS50191"/>
    </source>
</evidence>
<dbReference type="GO" id="GO:1902936">
    <property type="term" value="F:phosphatidylinositol bisphosphate binding"/>
    <property type="evidence" value="ECO:0007669"/>
    <property type="project" value="TreeGrafter"/>
</dbReference>